<name>A0ABS5AI47_9PSEU</name>
<keyword evidence="1" id="KW-1133">Transmembrane helix</keyword>
<dbReference type="EMBL" id="JAGIOO010000001">
    <property type="protein sequence ID" value="MBP2476242.1"/>
    <property type="molecule type" value="Genomic_DNA"/>
</dbReference>
<reference evidence="2 3" key="1">
    <citation type="submission" date="2021-03" db="EMBL/GenBank/DDBJ databases">
        <title>Sequencing the genomes of 1000 actinobacteria strains.</title>
        <authorList>
            <person name="Klenk H.-P."/>
        </authorList>
    </citation>
    <scope>NUCLEOTIDE SEQUENCE [LARGE SCALE GENOMIC DNA]</scope>
    <source>
        <strain evidence="2 3">DSM 44580</strain>
    </source>
</reference>
<organism evidence="2 3">
    <name type="scientific">Crossiella equi</name>
    <dbReference type="NCBI Taxonomy" id="130796"/>
    <lineage>
        <taxon>Bacteria</taxon>
        <taxon>Bacillati</taxon>
        <taxon>Actinomycetota</taxon>
        <taxon>Actinomycetes</taxon>
        <taxon>Pseudonocardiales</taxon>
        <taxon>Pseudonocardiaceae</taxon>
        <taxon>Crossiella</taxon>
    </lineage>
</organism>
<keyword evidence="1" id="KW-0472">Membrane</keyword>
<evidence type="ECO:0000313" key="2">
    <source>
        <dbReference type="EMBL" id="MBP2476242.1"/>
    </source>
</evidence>
<protein>
    <submittedName>
        <fullName evidence="2">Uncharacterized protein</fullName>
    </submittedName>
</protein>
<accession>A0ABS5AI47</accession>
<comment type="caution">
    <text evidence="2">The sequence shown here is derived from an EMBL/GenBank/DDBJ whole genome shotgun (WGS) entry which is preliminary data.</text>
</comment>
<keyword evidence="1" id="KW-0812">Transmembrane</keyword>
<sequence>MSAETERKPKTSLFMLVVAVLGLGFAAFALTDGWIWEAVDPRWALAGLALLIGLGLLGASLRPRR</sequence>
<keyword evidence="3" id="KW-1185">Reference proteome</keyword>
<evidence type="ECO:0000256" key="1">
    <source>
        <dbReference type="SAM" id="Phobius"/>
    </source>
</evidence>
<feature type="transmembrane region" description="Helical" evidence="1">
    <location>
        <begin position="43"/>
        <end position="61"/>
    </location>
</feature>
<dbReference type="RefSeq" id="WP_086789465.1">
    <property type="nucleotide sequence ID" value="NZ_JAGIOO010000001.1"/>
</dbReference>
<evidence type="ECO:0000313" key="3">
    <source>
        <dbReference type="Proteomes" id="UP001519363"/>
    </source>
</evidence>
<gene>
    <name evidence="2" type="ORF">JOF53_005114</name>
</gene>
<dbReference type="Proteomes" id="UP001519363">
    <property type="component" value="Unassembled WGS sequence"/>
</dbReference>
<proteinExistence type="predicted"/>
<feature type="transmembrane region" description="Helical" evidence="1">
    <location>
        <begin position="12"/>
        <end position="31"/>
    </location>
</feature>